<dbReference type="SMART" id="SM00267">
    <property type="entry name" value="GGDEF"/>
    <property type="match status" value="1"/>
</dbReference>
<dbReference type="Proteomes" id="UP000825367">
    <property type="component" value="Chromosome"/>
</dbReference>
<evidence type="ECO:0000313" key="5">
    <source>
        <dbReference type="Proteomes" id="UP000825367"/>
    </source>
</evidence>
<gene>
    <name evidence="4" type="ORF">K0O64_11705</name>
</gene>
<sequence length="779" mass="83821">MRNGRAAVFIAAAGAAIAMWLIGDWVPPAALNRINNVLFLAAPSLAACSAGWAARSSTGRYRIAWICLTVGLFGWAVGAASVIYVESILGGRLLTTSQTWPFVLFPIGCGAAFLLFPTGLTKRHLGRFLLDGMVVAGSFFLVFWLVVMDEVYKAGGTDKQLTQFLPAVYAALEIVVLTLGLLLIVRGPSSQRATLVLLTAGLLGVILSDSVYTYITVKHVYPHGSFVDTGWIAGMFLIMIAALTARQPTAPPPKVRTESAWASVWLPGLTAILVLLAAMTEPMVDLTSRPVMVLGACLACAIFIRQFLAISDNQRLLAEMADQALRDPLTGVANYTGFNERLAEVMERRERDRAPVALMVLDLNDFKLVNDSYGHPAGDRLLMLVGDRITRAVRPDDTVARLGGDEFAVVMTGPVDDSERVGARVVDAFTAPFMVDGHELAIRPSAGLALAKADDPGLDAETLLKQADTAMYSAKWAGSGGVHLFTPEMASTRVDRELFRTTDVPERSGSAVLTLLSDLRHAVNRGELTLGYQPQFRLNTGDLVGFEALVRWPQPDGSVLMPLDFLPMVRRNGMMDEVTDLVLGKACEDCAQWRATGIEASVAVNLFAPLLADATVPGRAAAALSASGLPPSQLTIEVTENMVLGDLAQTRHVLNQLREQHIRVAIDDFGTGYSTLSYLRDLPNDEVKLDRYFVAPVLTDPTAAAVVVAVVNLAHTLGMTTVAEGVENAQTAAWLQKHGCDIGQGYFYGAPIDFDTLLERFGPRRAATPRTAPASAKSN</sequence>
<evidence type="ECO:0000259" key="2">
    <source>
        <dbReference type="PROSITE" id="PS50883"/>
    </source>
</evidence>
<dbReference type="InterPro" id="IPR043128">
    <property type="entry name" value="Rev_trsase/Diguanyl_cyclase"/>
</dbReference>
<feature type="transmembrane region" description="Helical" evidence="1">
    <location>
        <begin position="63"/>
        <end position="85"/>
    </location>
</feature>
<evidence type="ECO:0000313" key="4">
    <source>
        <dbReference type="EMBL" id="QYL19095.1"/>
    </source>
</evidence>
<keyword evidence="1" id="KW-1133">Transmembrane helix</keyword>
<dbReference type="Gene3D" id="3.30.70.270">
    <property type="match status" value="1"/>
</dbReference>
<feature type="transmembrane region" description="Helical" evidence="1">
    <location>
        <begin position="229"/>
        <end position="248"/>
    </location>
</feature>
<keyword evidence="1" id="KW-0472">Membrane</keyword>
<dbReference type="InterPro" id="IPR035919">
    <property type="entry name" value="EAL_sf"/>
</dbReference>
<dbReference type="SMART" id="SM00052">
    <property type="entry name" value="EAL"/>
    <property type="match status" value="1"/>
</dbReference>
<dbReference type="InterPro" id="IPR052155">
    <property type="entry name" value="Biofilm_reg_signaling"/>
</dbReference>
<dbReference type="CDD" id="cd01948">
    <property type="entry name" value="EAL"/>
    <property type="match status" value="1"/>
</dbReference>
<feature type="transmembrane region" description="Helical" evidence="1">
    <location>
        <begin position="260"/>
        <end position="279"/>
    </location>
</feature>
<name>A0ABX8VMR4_9MYCO</name>
<dbReference type="PANTHER" id="PTHR44757:SF2">
    <property type="entry name" value="BIOFILM ARCHITECTURE MAINTENANCE PROTEIN MBAA"/>
    <property type="match status" value="1"/>
</dbReference>
<dbReference type="CDD" id="cd01949">
    <property type="entry name" value="GGDEF"/>
    <property type="match status" value="1"/>
</dbReference>
<keyword evidence="5" id="KW-1185">Reference proteome</keyword>
<feature type="transmembrane region" description="Helical" evidence="1">
    <location>
        <begin position="128"/>
        <end position="147"/>
    </location>
</feature>
<reference evidence="4 5" key="1">
    <citation type="submission" date="2021-07" db="EMBL/GenBank/DDBJ databases">
        <title>Whole genome sequencing of non-tuberculosis mycobacteria type-strains.</title>
        <authorList>
            <person name="Igarashi Y."/>
            <person name="Osugi A."/>
            <person name="Mitarai S."/>
        </authorList>
    </citation>
    <scope>NUCLEOTIDE SEQUENCE [LARGE SCALE GENOMIC DNA]</scope>
    <source>
        <strain evidence="4 5">JCM 16370</strain>
    </source>
</reference>
<feature type="domain" description="EAL" evidence="2">
    <location>
        <begin position="512"/>
        <end position="765"/>
    </location>
</feature>
<evidence type="ECO:0000259" key="3">
    <source>
        <dbReference type="PROSITE" id="PS50887"/>
    </source>
</evidence>
<accession>A0ABX8VMR4</accession>
<dbReference type="InterPro" id="IPR001633">
    <property type="entry name" value="EAL_dom"/>
</dbReference>
<feature type="transmembrane region" description="Helical" evidence="1">
    <location>
        <begin position="97"/>
        <end position="116"/>
    </location>
</feature>
<protein>
    <submittedName>
        <fullName evidence="4">Bifunctional diguanylate cyclase/phosphodiesterase</fullName>
    </submittedName>
</protein>
<dbReference type="PROSITE" id="PS50887">
    <property type="entry name" value="GGDEF"/>
    <property type="match status" value="1"/>
</dbReference>
<dbReference type="InterPro" id="IPR000160">
    <property type="entry name" value="GGDEF_dom"/>
</dbReference>
<feature type="transmembrane region" description="Helical" evidence="1">
    <location>
        <begin position="34"/>
        <end position="54"/>
    </location>
</feature>
<feature type="transmembrane region" description="Helical" evidence="1">
    <location>
        <begin position="197"/>
        <end position="217"/>
    </location>
</feature>
<dbReference type="EMBL" id="CP080333">
    <property type="protein sequence ID" value="QYL19095.1"/>
    <property type="molecule type" value="Genomic_DNA"/>
</dbReference>
<proteinExistence type="predicted"/>
<evidence type="ECO:0000256" key="1">
    <source>
        <dbReference type="SAM" id="Phobius"/>
    </source>
</evidence>
<dbReference type="RefSeq" id="WP_096311198.1">
    <property type="nucleotide sequence ID" value="NZ_BAAAVX010000005.1"/>
</dbReference>
<feature type="transmembrane region" description="Helical" evidence="1">
    <location>
        <begin position="167"/>
        <end position="185"/>
    </location>
</feature>
<dbReference type="SUPFAM" id="SSF55073">
    <property type="entry name" value="Nucleotide cyclase"/>
    <property type="match status" value="1"/>
</dbReference>
<dbReference type="InterPro" id="IPR029787">
    <property type="entry name" value="Nucleotide_cyclase"/>
</dbReference>
<feature type="domain" description="GGDEF" evidence="3">
    <location>
        <begin position="354"/>
        <end position="487"/>
    </location>
</feature>
<dbReference type="PROSITE" id="PS50883">
    <property type="entry name" value="EAL"/>
    <property type="match status" value="1"/>
</dbReference>
<dbReference type="PANTHER" id="PTHR44757">
    <property type="entry name" value="DIGUANYLATE CYCLASE DGCP"/>
    <property type="match status" value="1"/>
</dbReference>
<organism evidence="4 5">
    <name type="scientific">Mycolicibacterium pallens</name>
    <dbReference type="NCBI Taxonomy" id="370524"/>
    <lineage>
        <taxon>Bacteria</taxon>
        <taxon>Bacillati</taxon>
        <taxon>Actinomycetota</taxon>
        <taxon>Actinomycetes</taxon>
        <taxon>Mycobacteriales</taxon>
        <taxon>Mycobacteriaceae</taxon>
        <taxon>Mycolicibacterium</taxon>
    </lineage>
</organism>
<dbReference type="Gene3D" id="3.20.20.450">
    <property type="entry name" value="EAL domain"/>
    <property type="match status" value="1"/>
</dbReference>
<dbReference type="SUPFAM" id="SSF141868">
    <property type="entry name" value="EAL domain-like"/>
    <property type="match status" value="1"/>
</dbReference>
<dbReference type="Pfam" id="PF00990">
    <property type="entry name" value="GGDEF"/>
    <property type="match status" value="1"/>
</dbReference>
<dbReference type="Pfam" id="PF00563">
    <property type="entry name" value="EAL"/>
    <property type="match status" value="1"/>
</dbReference>
<keyword evidence="1" id="KW-0812">Transmembrane</keyword>
<dbReference type="NCBIfam" id="TIGR00254">
    <property type="entry name" value="GGDEF"/>
    <property type="match status" value="1"/>
</dbReference>